<dbReference type="GeneID" id="20245957"/>
<evidence type="ECO:0000259" key="6">
    <source>
        <dbReference type="PROSITE" id="PS50404"/>
    </source>
</evidence>
<dbReference type="SFLD" id="SFLDS00019">
    <property type="entry name" value="Glutathione_Transferase_(cytos"/>
    <property type="match status" value="1"/>
</dbReference>
<dbReference type="EMBL" id="KB202954">
    <property type="protein sequence ID" value="ESO86995.1"/>
    <property type="molecule type" value="Genomic_DNA"/>
</dbReference>
<evidence type="ECO:0000256" key="4">
    <source>
        <dbReference type="ARBA" id="ARBA00022679"/>
    </source>
</evidence>
<dbReference type="GO" id="GO:0006749">
    <property type="term" value="P:glutathione metabolic process"/>
    <property type="evidence" value="ECO:0007669"/>
    <property type="project" value="TreeGrafter"/>
</dbReference>
<dbReference type="PANTHER" id="PTHR43917:SF8">
    <property type="entry name" value="GH16740P-RELATED"/>
    <property type="match status" value="1"/>
</dbReference>
<dbReference type="Pfam" id="PF02798">
    <property type="entry name" value="GST_N"/>
    <property type="match status" value="1"/>
</dbReference>
<feature type="domain" description="GST N-terminal" evidence="6">
    <location>
        <begin position="2"/>
        <end position="83"/>
    </location>
</feature>
<dbReference type="OMA" id="WKSRVQS"/>
<dbReference type="CTD" id="20245957"/>
<dbReference type="SFLD" id="SFLDG00358">
    <property type="entry name" value="Main_(cytGST)"/>
    <property type="match status" value="1"/>
</dbReference>
<dbReference type="HOGENOM" id="CLU_011226_2_0_1"/>
<dbReference type="SUPFAM" id="SSF47616">
    <property type="entry name" value="GST C-terminal domain-like"/>
    <property type="match status" value="1"/>
</dbReference>
<dbReference type="GO" id="GO:0004364">
    <property type="term" value="F:glutathione transferase activity"/>
    <property type="evidence" value="ECO:0007669"/>
    <property type="project" value="UniProtKB-EC"/>
</dbReference>
<dbReference type="SFLD" id="SFLDG01153">
    <property type="entry name" value="Main.4:_Theta-like"/>
    <property type="match status" value="1"/>
</dbReference>
<dbReference type="FunFam" id="1.20.1050.10:FF:000039">
    <property type="entry name" value="Glutathione S-transferase theta-1"/>
    <property type="match status" value="1"/>
</dbReference>
<keyword evidence="4" id="KW-0808">Transferase</keyword>
<evidence type="ECO:0000256" key="3">
    <source>
        <dbReference type="ARBA" id="ARBA00022490"/>
    </source>
</evidence>
<protein>
    <recommendedName>
        <fullName evidence="10">Glutathione transferase</fullName>
    </recommendedName>
</protein>
<dbReference type="InterPro" id="IPR040077">
    <property type="entry name" value="GST_C_Theta"/>
</dbReference>
<evidence type="ECO:0000259" key="7">
    <source>
        <dbReference type="PROSITE" id="PS50405"/>
    </source>
</evidence>
<comment type="subcellular location">
    <subcellularLocation>
        <location evidence="1">Cytoplasm</location>
    </subcellularLocation>
</comment>
<dbReference type="RefSeq" id="XP_009062390.1">
    <property type="nucleotide sequence ID" value="XM_009064142.1"/>
</dbReference>
<evidence type="ECO:0000256" key="2">
    <source>
        <dbReference type="ARBA" id="ARBA00009899"/>
    </source>
</evidence>
<dbReference type="KEGG" id="lgi:LOTGIDRAFT_207042"/>
<evidence type="ECO:0000313" key="8">
    <source>
        <dbReference type="EMBL" id="ESO86995.1"/>
    </source>
</evidence>
<dbReference type="Pfam" id="PF00043">
    <property type="entry name" value="GST_C"/>
    <property type="match status" value="1"/>
</dbReference>
<dbReference type="InterPro" id="IPR036282">
    <property type="entry name" value="Glutathione-S-Trfase_C_sf"/>
</dbReference>
<dbReference type="Gene3D" id="3.40.30.10">
    <property type="entry name" value="Glutaredoxin"/>
    <property type="match status" value="1"/>
</dbReference>
<comment type="similarity">
    <text evidence="2">Belongs to the GST superfamily. Theta family.</text>
</comment>
<dbReference type="CDD" id="cd03183">
    <property type="entry name" value="GST_C_Theta"/>
    <property type="match status" value="1"/>
</dbReference>
<organism evidence="8 9">
    <name type="scientific">Lottia gigantea</name>
    <name type="common">Giant owl limpet</name>
    <dbReference type="NCBI Taxonomy" id="225164"/>
    <lineage>
        <taxon>Eukaryota</taxon>
        <taxon>Metazoa</taxon>
        <taxon>Spiralia</taxon>
        <taxon>Lophotrochozoa</taxon>
        <taxon>Mollusca</taxon>
        <taxon>Gastropoda</taxon>
        <taxon>Patellogastropoda</taxon>
        <taxon>Lottioidea</taxon>
        <taxon>Lottiidae</taxon>
        <taxon>Lottia</taxon>
    </lineage>
</organism>
<reference evidence="8 9" key="1">
    <citation type="journal article" date="2013" name="Nature">
        <title>Insights into bilaterian evolution from three spiralian genomes.</title>
        <authorList>
            <person name="Simakov O."/>
            <person name="Marletaz F."/>
            <person name="Cho S.J."/>
            <person name="Edsinger-Gonzales E."/>
            <person name="Havlak P."/>
            <person name="Hellsten U."/>
            <person name="Kuo D.H."/>
            <person name="Larsson T."/>
            <person name="Lv J."/>
            <person name="Arendt D."/>
            <person name="Savage R."/>
            <person name="Osoegawa K."/>
            <person name="de Jong P."/>
            <person name="Grimwood J."/>
            <person name="Chapman J.A."/>
            <person name="Shapiro H."/>
            <person name="Aerts A."/>
            <person name="Otillar R.P."/>
            <person name="Terry A.Y."/>
            <person name="Boore J.L."/>
            <person name="Grigoriev I.V."/>
            <person name="Lindberg D.R."/>
            <person name="Seaver E.C."/>
            <person name="Weisblat D.A."/>
            <person name="Putnam N.H."/>
            <person name="Rokhsar D.S."/>
        </authorList>
    </citation>
    <scope>NUCLEOTIDE SEQUENCE [LARGE SCALE GENOMIC DNA]</scope>
</reference>
<evidence type="ECO:0008006" key="10">
    <source>
        <dbReference type="Google" id="ProtNLM"/>
    </source>
</evidence>
<sequence length="230" mass="26789">MAQLKYYYDLMSQPSRAVYIFLKANKIPFQDKPVALRKGEHFSEDFKKLNPMSKVPFVDDNGFILTESVAILKYLCSKYKVKDHWYPQSDVKKVARVDEYLNWQHTNTRLNAALVFQHLLILPKMTGKGVNENQLNKFKKGVKETVSSLDRYYLNGKPYLCGDDISIADILGACELMQLRAVHEEHLYTENPTVLAWMGRVREKLNPEFDSAHKFIERTRDVYPHIKANL</sequence>
<dbReference type="Gene3D" id="1.20.1050.10">
    <property type="match status" value="1"/>
</dbReference>
<dbReference type="FunFam" id="3.40.30.10:FF:000176">
    <property type="entry name" value="Glutathione S-transferase theta-1"/>
    <property type="match status" value="1"/>
</dbReference>
<dbReference type="PANTHER" id="PTHR43917">
    <property type="match status" value="1"/>
</dbReference>
<dbReference type="InterPro" id="IPR004045">
    <property type="entry name" value="Glutathione_S-Trfase_N"/>
</dbReference>
<evidence type="ECO:0000256" key="5">
    <source>
        <dbReference type="ARBA" id="ARBA00047960"/>
    </source>
</evidence>
<dbReference type="CDD" id="cd03050">
    <property type="entry name" value="GST_N_Theta"/>
    <property type="match status" value="1"/>
</dbReference>
<dbReference type="PROSITE" id="PS50405">
    <property type="entry name" value="GST_CTER"/>
    <property type="match status" value="1"/>
</dbReference>
<dbReference type="STRING" id="225164.V3ZWL3"/>
<dbReference type="InterPro" id="IPR010987">
    <property type="entry name" value="Glutathione-S-Trfase_C-like"/>
</dbReference>
<dbReference type="GO" id="GO:0005737">
    <property type="term" value="C:cytoplasm"/>
    <property type="evidence" value="ECO:0007669"/>
    <property type="project" value="UniProtKB-SubCell"/>
</dbReference>
<feature type="domain" description="GST C-terminal" evidence="7">
    <location>
        <begin position="90"/>
        <end position="225"/>
    </location>
</feature>
<proteinExistence type="inferred from homology"/>
<accession>V3ZWL3</accession>
<dbReference type="PROSITE" id="PS50404">
    <property type="entry name" value="GST_NTER"/>
    <property type="match status" value="1"/>
</dbReference>
<keyword evidence="3" id="KW-0963">Cytoplasm</keyword>
<dbReference type="SUPFAM" id="SSF52833">
    <property type="entry name" value="Thioredoxin-like"/>
    <property type="match status" value="1"/>
</dbReference>
<dbReference type="InterPro" id="IPR051369">
    <property type="entry name" value="GST_Theta"/>
</dbReference>
<dbReference type="Proteomes" id="UP000030746">
    <property type="component" value="Unassembled WGS sequence"/>
</dbReference>
<dbReference type="InterPro" id="IPR040075">
    <property type="entry name" value="GST_N_Theta"/>
</dbReference>
<evidence type="ECO:0000256" key="1">
    <source>
        <dbReference type="ARBA" id="ARBA00004496"/>
    </source>
</evidence>
<dbReference type="InterPro" id="IPR004046">
    <property type="entry name" value="GST_C"/>
</dbReference>
<dbReference type="InterPro" id="IPR036249">
    <property type="entry name" value="Thioredoxin-like_sf"/>
</dbReference>
<dbReference type="InterPro" id="IPR040079">
    <property type="entry name" value="Glutathione_S-Trfase"/>
</dbReference>
<dbReference type="OrthoDB" id="422574at2759"/>
<gene>
    <name evidence="8" type="ORF">LOTGIDRAFT_207042</name>
</gene>
<name>V3ZWL3_LOTGI</name>
<keyword evidence="9" id="KW-1185">Reference proteome</keyword>
<dbReference type="AlphaFoldDB" id="V3ZWL3"/>
<evidence type="ECO:0000313" key="9">
    <source>
        <dbReference type="Proteomes" id="UP000030746"/>
    </source>
</evidence>
<comment type="catalytic activity">
    <reaction evidence="5">
        <text>RX + glutathione = an S-substituted glutathione + a halide anion + H(+)</text>
        <dbReference type="Rhea" id="RHEA:16437"/>
        <dbReference type="ChEBI" id="CHEBI:15378"/>
        <dbReference type="ChEBI" id="CHEBI:16042"/>
        <dbReference type="ChEBI" id="CHEBI:17792"/>
        <dbReference type="ChEBI" id="CHEBI:57925"/>
        <dbReference type="ChEBI" id="CHEBI:90779"/>
        <dbReference type="EC" id="2.5.1.18"/>
    </reaction>
</comment>